<keyword evidence="1" id="KW-0812">Transmembrane</keyword>
<keyword evidence="2" id="KW-0378">Hydrolase</keyword>
<evidence type="ECO:0000313" key="3">
    <source>
        <dbReference type="Proteomes" id="UP001496627"/>
    </source>
</evidence>
<reference evidence="2 3" key="1">
    <citation type="submission" date="2024-05" db="EMBL/GenBank/DDBJ databases">
        <title>Neorhizobium sp. Rsf11, a plant growth promoting and heavy metal resistant PAH-degrader.</title>
        <authorList>
            <person name="Golubev S.N."/>
            <person name="Muratova A.Y."/>
            <person name="Markelova M.I."/>
        </authorList>
    </citation>
    <scope>NUCLEOTIDE SEQUENCE [LARGE SCALE GENOMIC DNA]</scope>
    <source>
        <strain evidence="2 3">Rsf11</strain>
    </source>
</reference>
<dbReference type="RefSeq" id="WP_348864164.1">
    <property type="nucleotide sequence ID" value="NZ_JBEAAL010000020.1"/>
</dbReference>
<proteinExistence type="predicted"/>
<keyword evidence="1" id="KW-0472">Membrane</keyword>
<comment type="caution">
    <text evidence="2">The sequence shown here is derived from an EMBL/GenBank/DDBJ whole genome shotgun (WGS) entry which is preliminary data.</text>
</comment>
<dbReference type="GO" id="GO:0016787">
    <property type="term" value="F:hydrolase activity"/>
    <property type="evidence" value="ECO:0007669"/>
    <property type="project" value="UniProtKB-KW"/>
</dbReference>
<keyword evidence="1" id="KW-1133">Transmembrane helix</keyword>
<keyword evidence="3" id="KW-1185">Reference proteome</keyword>
<name>A0ABV0M7D8_9HYPH</name>
<dbReference type="Proteomes" id="UP001496627">
    <property type="component" value="Unassembled WGS sequence"/>
</dbReference>
<evidence type="ECO:0000313" key="2">
    <source>
        <dbReference type="EMBL" id="MEQ1407790.1"/>
    </source>
</evidence>
<dbReference type="Gene3D" id="1.10.530.10">
    <property type="match status" value="1"/>
</dbReference>
<feature type="transmembrane region" description="Helical" evidence="1">
    <location>
        <begin position="294"/>
        <end position="313"/>
    </location>
</feature>
<sequence>MITAAQLRAAAKARVNDSNLNSVMIALDRFGSGVGLDLPHREVAYLCQLMHESGEFRYDREIWGPTEAQRRYDTRTDLGNTPAKDGDGYKNRGRGPIQLTGGTNIRAFHAWCVKKGFQPPDFIASPDVINTDPWEGLSAIWYWDVGNPDGASLNRYADRGDLEMITRRINGGLNGYADRLDYYTRLGLVVLGYGPADVLAFQKAAKAAGKYKGVLDGDDGPQTRSAIHLMLVDLAPQPAALVNIKPAPVTEERPVAVTPPSLDAPWWKSKEVIVPAVTSGGLTSTLAAIGGIPWQNLAMILVALGLAGIFLYWRKNADRQAVAKQVEGAG</sequence>
<dbReference type="EMBL" id="JBEAAL010000020">
    <property type="protein sequence ID" value="MEQ1407790.1"/>
    <property type="molecule type" value="Genomic_DNA"/>
</dbReference>
<protein>
    <submittedName>
        <fullName evidence="2">Glycoside hydrolase family 19 protein</fullName>
    </submittedName>
</protein>
<evidence type="ECO:0000256" key="1">
    <source>
        <dbReference type="SAM" id="Phobius"/>
    </source>
</evidence>
<accession>A0ABV0M7D8</accession>
<dbReference type="InterPro" id="IPR023346">
    <property type="entry name" value="Lysozyme-like_dom_sf"/>
</dbReference>
<gene>
    <name evidence="2" type="ORF">ABK249_22985</name>
</gene>
<dbReference type="SUPFAM" id="SSF53955">
    <property type="entry name" value="Lysozyme-like"/>
    <property type="match status" value="1"/>
</dbReference>
<organism evidence="2 3">
    <name type="scientific">Neorhizobium phenanthreniclasticum</name>
    <dbReference type="NCBI Taxonomy" id="3157917"/>
    <lineage>
        <taxon>Bacteria</taxon>
        <taxon>Pseudomonadati</taxon>
        <taxon>Pseudomonadota</taxon>
        <taxon>Alphaproteobacteria</taxon>
        <taxon>Hyphomicrobiales</taxon>
        <taxon>Rhizobiaceae</taxon>
        <taxon>Rhizobium/Agrobacterium group</taxon>
        <taxon>Neorhizobium</taxon>
    </lineage>
</organism>